<dbReference type="PANTHER" id="PTHR14490">
    <property type="entry name" value="ZINC FINGER, ZZ TYPE"/>
    <property type="match status" value="1"/>
</dbReference>
<evidence type="ECO:0000313" key="5">
    <source>
        <dbReference type="Proteomes" id="UP001642360"/>
    </source>
</evidence>
<feature type="compositionally biased region" description="Basic and acidic residues" evidence="2">
    <location>
        <begin position="118"/>
        <end position="133"/>
    </location>
</feature>
<dbReference type="AlphaFoldDB" id="A0ABC8RRW1"/>
<feature type="region of interest" description="Disordered" evidence="2">
    <location>
        <begin position="259"/>
        <end position="279"/>
    </location>
</feature>
<evidence type="ECO:0000256" key="2">
    <source>
        <dbReference type="SAM" id="MobiDB-lite"/>
    </source>
</evidence>
<comment type="similarity">
    <text evidence="1">Belongs to the KRI1 family.</text>
</comment>
<evidence type="ECO:0000259" key="3">
    <source>
        <dbReference type="Pfam" id="PF12936"/>
    </source>
</evidence>
<feature type="region of interest" description="Disordered" evidence="2">
    <location>
        <begin position="158"/>
        <end position="177"/>
    </location>
</feature>
<evidence type="ECO:0000256" key="1">
    <source>
        <dbReference type="ARBA" id="ARBA00007473"/>
    </source>
</evidence>
<feature type="compositionally biased region" description="Basic residues" evidence="2">
    <location>
        <begin position="616"/>
        <end position="625"/>
    </location>
</feature>
<feature type="region of interest" description="Disordered" evidence="2">
    <location>
        <begin position="198"/>
        <end position="221"/>
    </location>
</feature>
<feature type="region of interest" description="Disordered" evidence="2">
    <location>
        <begin position="578"/>
        <end position="651"/>
    </location>
</feature>
<keyword evidence="5" id="KW-1185">Reference proteome</keyword>
<feature type="compositionally biased region" description="Acidic residues" evidence="2">
    <location>
        <begin position="61"/>
        <end position="71"/>
    </location>
</feature>
<feature type="compositionally biased region" description="Acidic residues" evidence="2">
    <location>
        <begin position="106"/>
        <end position="117"/>
    </location>
</feature>
<dbReference type="InterPro" id="IPR024626">
    <property type="entry name" value="Kri1-like_C"/>
</dbReference>
<feature type="domain" description="Kri1-like C-terminal" evidence="3">
    <location>
        <begin position="489"/>
        <end position="570"/>
    </location>
</feature>
<dbReference type="Proteomes" id="UP001642360">
    <property type="component" value="Unassembled WGS sequence"/>
</dbReference>
<reference evidence="4 5" key="1">
    <citation type="submission" date="2024-02" db="EMBL/GenBank/DDBJ databases">
        <authorList>
            <person name="Vignale AGUSTIN F."/>
            <person name="Sosa J E."/>
            <person name="Modenutti C."/>
        </authorList>
    </citation>
    <scope>NUCLEOTIDE SEQUENCE [LARGE SCALE GENOMIC DNA]</scope>
</reference>
<feature type="region of interest" description="Disordered" evidence="2">
    <location>
        <begin position="308"/>
        <end position="329"/>
    </location>
</feature>
<dbReference type="EMBL" id="CAUOFW020001663">
    <property type="protein sequence ID" value="CAK9147280.1"/>
    <property type="molecule type" value="Genomic_DNA"/>
</dbReference>
<organism evidence="4 5">
    <name type="scientific">Ilex paraguariensis</name>
    <name type="common">yerba mate</name>
    <dbReference type="NCBI Taxonomy" id="185542"/>
    <lineage>
        <taxon>Eukaryota</taxon>
        <taxon>Viridiplantae</taxon>
        <taxon>Streptophyta</taxon>
        <taxon>Embryophyta</taxon>
        <taxon>Tracheophyta</taxon>
        <taxon>Spermatophyta</taxon>
        <taxon>Magnoliopsida</taxon>
        <taxon>eudicotyledons</taxon>
        <taxon>Gunneridae</taxon>
        <taxon>Pentapetalae</taxon>
        <taxon>asterids</taxon>
        <taxon>campanulids</taxon>
        <taxon>Aquifoliales</taxon>
        <taxon>Aquifoliaceae</taxon>
        <taxon>Ilex</taxon>
    </lineage>
</organism>
<feature type="compositionally biased region" description="Basic and acidic residues" evidence="2">
    <location>
        <begin position="201"/>
        <end position="218"/>
    </location>
</feature>
<sequence>MGLKLFDGSGDVSEDDISKIEINKEYARRYEHNKKREDLQRFEELKKKGLIEHSSNSGSEESSDDSSEEDGLINSSKHDLEFFNALLKVRNQDPVLRNQQAKLFESEESESESVSENDDSKKDKIEARQDFKKGKNGKKVKKEKPMYLKDVVSKHLIEEGPEFEDTEDKKMGGVKSYGEEQEELRKAFLNAVEEGADEEGDLLKMKESRENEIEDGKGNGEIANKLDQYFGEDGKLDDNMKFLKDYFRNKMWVEEDKGGNRLDEEGLGFSEDEEEIDRQEDYEREFNFRFEENVGDRVMGHSRIVEGSVRKTTNARKLQRERKEERMAQAEFERKEELKHLKNLKKKDINEKLRTIRETAGIGEDEAFLLDEDDLEEEWDPEEHDRKMKEAFADDYYEADDVNPEFGSDSDGGELEKPDFDKEDELLKLPKGWDDEYGSGDGFLAVRERNLKRSLENDNGQIKVEEVPETSERKKKHKISTVEKAFRDDLMDEYYKLDYEDTIGDLQTRFKYKPVNAKRYGLSTEEIFTMDDKELNQYVSLKKLAPYKEKEWKVPRIKTFNQKQRNKALLEGVMSNVRKTGEKNSRGNGQKPATDVGATGIKKSQGEELVGDMGNHSRKSRRRHRQAELKLSHSRLMAYGKIPSKPKSKRK</sequence>
<name>A0ABC8RRW1_9AQUA</name>
<dbReference type="Pfam" id="PF05178">
    <property type="entry name" value="Kri1"/>
    <property type="match status" value="1"/>
</dbReference>
<dbReference type="Pfam" id="PF12936">
    <property type="entry name" value="Kri1_C"/>
    <property type="match status" value="1"/>
</dbReference>
<evidence type="ECO:0000313" key="4">
    <source>
        <dbReference type="EMBL" id="CAK9147280.1"/>
    </source>
</evidence>
<proteinExistence type="inferred from homology"/>
<gene>
    <name evidence="4" type="ORF">ILEXP_LOCUS15164</name>
</gene>
<feature type="region of interest" description="Disordered" evidence="2">
    <location>
        <begin position="100"/>
        <end position="142"/>
    </location>
</feature>
<comment type="caution">
    <text evidence="4">The sequence shown here is derived from an EMBL/GenBank/DDBJ whole genome shotgun (WGS) entry which is preliminary data.</text>
</comment>
<protein>
    <recommendedName>
        <fullName evidence="3">Kri1-like C-terminal domain-containing protein</fullName>
    </recommendedName>
</protein>
<dbReference type="InterPro" id="IPR018034">
    <property type="entry name" value="Kri1"/>
</dbReference>
<accession>A0ABC8RRW1</accession>
<feature type="region of interest" description="Disordered" evidence="2">
    <location>
        <begin position="400"/>
        <end position="420"/>
    </location>
</feature>
<feature type="region of interest" description="Disordered" evidence="2">
    <location>
        <begin position="47"/>
        <end position="73"/>
    </location>
</feature>
<dbReference type="PANTHER" id="PTHR14490:SF5">
    <property type="entry name" value="PROTEIN KRI1 HOMOLOG"/>
    <property type="match status" value="1"/>
</dbReference>